<dbReference type="AlphaFoldDB" id="A0A2P2Q2B2"/>
<sequence length="18" mass="2087">MGQKVDIDKKMQELCSYA</sequence>
<evidence type="ECO:0000313" key="1">
    <source>
        <dbReference type="EMBL" id="MBX61126.1"/>
    </source>
</evidence>
<reference evidence="1" key="1">
    <citation type="submission" date="2018-02" db="EMBL/GenBank/DDBJ databases">
        <title>Rhizophora mucronata_Transcriptome.</title>
        <authorList>
            <person name="Meera S.P."/>
            <person name="Sreeshan A."/>
            <person name="Augustine A."/>
        </authorList>
    </citation>
    <scope>NUCLEOTIDE SEQUENCE</scope>
    <source>
        <tissue evidence="1">Leaf</tissue>
    </source>
</reference>
<proteinExistence type="predicted"/>
<dbReference type="EMBL" id="GGEC01080642">
    <property type="protein sequence ID" value="MBX61126.1"/>
    <property type="molecule type" value="Transcribed_RNA"/>
</dbReference>
<organism evidence="1">
    <name type="scientific">Rhizophora mucronata</name>
    <name type="common">Asiatic mangrove</name>
    <dbReference type="NCBI Taxonomy" id="61149"/>
    <lineage>
        <taxon>Eukaryota</taxon>
        <taxon>Viridiplantae</taxon>
        <taxon>Streptophyta</taxon>
        <taxon>Embryophyta</taxon>
        <taxon>Tracheophyta</taxon>
        <taxon>Spermatophyta</taxon>
        <taxon>Magnoliopsida</taxon>
        <taxon>eudicotyledons</taxon>
        <taxon>Gunneridae</taxon>
        <taxon>Pentapetalae</taxon>
        <taxon>rosids</taxon>
        <taxon>fabids</taxon>
        <taxon>Malpighiales</taxon>
        <taxon>Rhizophoraceae</taxon>
        <taxon>Rhizophora</taxon>
    </lineage>
</organism>
<name>A0A2P2Q2B2_RHIMU</name>
<accession>A0A2P2Q2B2</accession>
<protein>
    <submittedName>
        <fullName evidence="1">Uncharacterized protein</fullName>
    </submittedName>
</protein>